<proteinExistence type="predicted"/>
<accession>A0ABQ2PDB7</accession>
<keyword evidence="3" id="KW-1185">Reference proteome</keyword>
<dbReference type="Proteomes" id="UP000637267">
    <property type="component" value="Unassembled WGS sequence"/>
</dbReference>
<dbReference type="InterPro" id="IPR036760">
    <property type="entry name" value="SspB-like_sf"/>
</dbReference>
<protein>
    <submittedName>
        <fullName evidence="2">Stringent starvation protein B</fullName>
    </submittedName>
</protein>
<dbReference type="PANTHER" id="PTHR37486:SF1">
    <property type="entry name" value="STRINGENT STARVATION PROTEIN B"/>
    <property type="match status" value="1"/>
</dbReference>
<sequence>MSSVSTKPYLIRAIHEWCSDHDFTPYLVVAVRGEMQVPMEYVKNGEIVLNISYNATRNLNLGNDYVSFSARFNGVSRDIMIPVGAVVSIFSRENGEGMGFEYEAPPEEAPVANSTLQATPASHEAARHDGDDDDEPPRPPAGRSHLRVVK</sequence>
<name>A0ABQ2PDB7_9NEIS</name>
<dbReference type="EMBL" id="BMLX01000006">
    <property type="protein sequence ID" value="GGP23495.1"/>
    <property type="molecule type" value="Genomic_DNA"/>
</dbReference>
<evidence type="ECO:0000256" key="1">
    <source>
        <dbReference type="SAM" id="MobiDB-lite"/>
    </source>
</evidence>
<dbReference type="NCBIfam" id="NF008769">
    <property type="entry name" value="PRK11798.2-5"/>
    <property type="match status" value="1"/>
</dbReference>
<dbReference type="RefSeq" id="WP_188705980.1">
    <property type="nucleotide sequence ID" value="NZ_BMLX01000006.1"/>
</dbReference>
<evidence type="ECO:0000313" key="2">
    <source>
        <dbReference type="EMBL" id="GGP23495.1"/>
    </source>
</evidence>
<comment type="caution">
    <text evidence="2">The sequence shown here is derived from an EMBL/GenBank/DDBJ whole genome shotgun (WGS) entry which is preliminary data.</text>
</comment>
<evidence type="ECO:0000313" key="3">
    <source>
        <dbReference type="Proteomes" id="UP000637267"/>
    </source>
</evidence>
<dbReference type="SUPFAM" id="SSF101738">
    <property type="entry name" value="SspB-like"/>
    <property type="match status" value="1"/>
</dbReference>
<reference evidence="3" key="1">
    <citation type="journal article" date="2019" name="Int. J. Syst. Evol. Microbiol.">
        <title>The Global Catalogue of Microorganisms (GCM) 10K type strain sequencing project: providing services to taxonomists for standard genome sequencing and annotation.</title>
        <authorList>
            <consortium name="The Broad Institute Genomics Platform"/>
            <consortium name="The Broad Institute Genome Sequencing Center for Infectious Disease"/>
            <person name="Wu L."/>
            <person name="Ma J."/>
        </authorList>
    </citation>
    <scope>NUCLEOTIDE SEQUENCE [LARGE SCALE GENOMIC DNA]</scope>
    <source>
        <strain evidence="3">CGMCC 1.8859</strain>
    </source>
</reference>
<dbReference type="Pfam" id="PF04386">
    <property type="entry name" value="SspB"/>
    <property type="match status" value="1"/>
</dbReference>
<dbReference type="PIRSF" id="PIRSF005276">
    <property type="entry name" value="SspB"/>
    <property type="match status" value="1"/>
</dbReference>
<organism evidence="2 3">
    <name type="scientific">Silvimonas iriomotensis</name>
    <dbReference type="NCBI Taxonomy" id="449662"/>
    <lineage>
        <taxon>Bacteria</taxon>
        <taxon>Pseudomonadati</taxon>
        <taxon>Pseudomonadota</taxon>
        <taxon>Betaproteobacteria</taxon>
        <taxon>Neisseriales</taxon>
        <taxon>Chitinibacteraceae</taxon>
        <taxon>Silvimonas</taxon>
    </lineage>
</organism>
<dbReference type="PANTHER" id="PTHR37486">
    <property type="entry name" value="STRINGENT STARVATION PROTEIN B"/>
    <property type="match status" value="1"/>
</dbReference>
<gene>
    <name evidence="2" type="primary">sspB</name>
    <name evidence="2" type="ORF">GCM10010970_34950</name>
</gene>
<dbReference type="InterPro" id="IPR007481">
    <property type="entry name" value="SspB"/>
</dbReference>
<dbReference type="Gene3D" id="2.30.30.220">
    <property type="entry name" value="SspB-like"/>
    <property type="match status" value="1"/>
</dbReference>
<feature type="region of interest" description="Disordered" evidence="1">
    <location>
        <begin position="99"/>
        <end position="150"/>
    </location>
</feature>